<dbReference type="SUPFAM" id="SSF48452">
    <property type="entry name" value="TPR-like"/>
    <property type="match status" value="2"/>
</dbReference>
<evidence type="ECO:0000313" key="11">
    <source>
        <dbReference type="Proteomes" id="UP000580043"/>
    </source>
</evidence>
<dbReference type="RefSeq" id="WP_169146863.1">
    <property type="nucleotide sequence ID" value="NZ_JABBGA010000014.1"/>
</dbReference>
<feature type="domain" description="O-GlcNAc transferase C-terminal" evidence="9">
    <location>
        <begin position="252"/>
        <end position="416"/>
    </location>
</feature>
<evidence type="ECO:0000256" key="1">
    <source>
        <dbReference type="ARBA" id="ARBA00004922"/>
    </source>
</evidence>
<dbReference type="PROSITE" id="PS50293">
    <property type="entry name" value="TPR_REGION"/>
    <property type="match status" value="1"/>
</dbReference>
<comment type="caution">
    <text evidence="10">The sequence shown here is derived from an EMBL/GenBank/DDBJ whole genome shotgun (WGS) entry which is preliminary data.</text>
</comment>
<feature type="repeat" description="TPR" evidence="8">
    <location>
        <begin position="112"/>
        <end position="145"/>
    </location>
</feature>
<dbReference type="GO" id="GO:0097363">
    <property type="term" value="F:protein O-acetylglucosaminyltransferase activity"/>
    <property type="evidence" value="ECO:0007669"/>
    <property type="project" value="UniProtKB-EC"/>
</dbReference>
<dbReference type="InterPro" id="IPR029489">
    <property type="entry name" value="OGT/SEC/SPY_C"/>
</dbReference>
<dbReference type="Pfam" id="PF13844">
    <property type="entry name" value="Glyco_transf_41"/>
    <property type="match status" value="2"/>
</dbReference>
<proteinExistence type="inferred from homology"/>
<dbReference type="AlphaFoldDB" id="A0A848G519"/>
<evidence type="ECO:0000256" key="3">
    <source>
        <dbReference type="ARBA" id="ARBA00011970"/>
    </source>
</evidence>
<dbReference type="Gene3D" id="3.40.50.2000">
    <property type="entry name" value="Glycogen Phosphorylase B"/>
    <property type="match status" value="1"/>
</dbReference>
<dbReference type="PANTHER" id="PTHR44835">
    <property type="entry name" value="UDP-N-ACETYLGLUCOSAMINE--PEPTIDE N-ACETYLGLUCOSAMINYLTRANSFERASE SPINDLY-RELATED"/>
    <property type="match status" value="1"/>
</dbReference>
<dbReference type="Proteomes" id="UP000580043">
    <property type="component" value="Unassembled WGS sequence"/>
</dbReference>
<protein>
    <recommendedName>
        <fullName evidence="3">protein O-GlcNAc transferase</fullName>
        <ecNumber evidence="3">2.4.1.255</ecNumber>
    </recommendedName>
</protein>
<dbReference type="InterPro" id="IPR011990">
    <property type="entry name" value="TPR-like_helical_dom_sf"/>
</dbReference>
<dbReference type="SUPFAM" id="SSF53756">
    <property type="entry name" value="UDP-Glycosyltransferase/glycogen phosphorylase"/>
    <property type="match status" value="1"/>
</dbReference>
<evidence type="ECO:0000256" key="2">
    <source>
        <dbReference type="ARBA" id="ARBA00005386"/>
    </source>
</evidence>
<dbReference type="PROSITE" id="PS50005">
    <property type="entry name" value="TPR"/>
    <property type="match status" value="2"/>
</dbReference>
<dbReference type="InterPro" id="IPR051939">
    <property type="entry name" value="Glycosyltr_41/O-GlcNAc_trsf"/>
</dbReference>
<organism evidence="10 11">
    <name type="scientific">Zoogloea dura</name>
    <dbReference type="NCBI Taxonomy" id="2728840"/>
    <lineage>
        <taxon>Bacteria</taxon>
        <taxon>Pseudomonadati</taxon>
        <taxon>Pseudomonadota</taxon>
        <taxon>Betaproteobacteria</taxon>
        <taxon>Rhodocyclales</taxon>
        <taxon>Zoogloeaceae</taxon>
        <taxon>Zoogloea</taxon>
    </lineage>
</organism>
<dbReference type="Pfam" id="PF13432">
    <property type="entry name" value="TPR_16"/>
    <property type="match status" value="2"/>
</dbReference>
<evidence type="ECO:0000256" key="6">
    <source>
        <dbReference type="ARBA" id="ARBA00022737"/>
    </source>
</evidence>
<feature type="repeat" description="TPR" evidence="8">
    <location>
        <begin position="180"/>
        <end position="213"/>
    </location>
</feature>
<evidence type="ECO:0000256" key="8">
    <source>
        <dbReference type="PROSITE-ProRule" id="PRU00339"/>
    </source>
</evidence>
<evidence type="ECO:0000256" key="7">
    <source>
        <dbReference type="ARBA" id="ARBA00022803"/>
    </source>
</evidence>
<dbReference type="EMBL" id="JABBGA010000014">
    <property type="protein sequence ID" value="NML27328.1"/>
    <property type="molecule type" value="Genomic_DNA"/>
</dbReference>
<keyword evidence="6" id="KW-0677">Repeat</keyword>
<evidence type="ECO:0000313" key="10">
    <source>
        <dbReference type="EMBL" id="NML27328.1"/>
    </source>
</evidence>
<reference evidence="10 11" key="1">
    <citation type="submission" date="2020-04" db="EMBL/GenBank/DDBJ databases">
        <title>Zoogloea sp. G-4-1-14 isolated from soil.</title>
        <authorList>
            <person name="Dahal R.H."/>
        </authorList>
    </citation>
    <scope>NUCLEOTIDE SEQUENCE [LARGE SCALE GENOMIC DNA]</scope>
    <source>
        <strain evidence="10 11">G-4-1-14</strain>
    </source>
</reference>
<dbReference type="EC" id="2.4.1.255" evidence="3"/>
<evidence type="ECO:0000256" key="4">
    <source>
        <dbReference type="ARBA" id="ARBA00022676"/>
    </source>
</evidence>
<gene>
    <name evidence="10" type="ORF">HHL15_16360</name>
</gene>
<comment type="similarity">
    <text evidence="2">Belongs to the glycosyltransferase 41 family. O-GlcNAc transferase subfamily.</text>
</comment>
<dbReference type="Gene3D" id="3.40.50.11380">
    <property type="match status" value="1"/>
</dbReference>
<keyword evidence="11" id="KW-1185">Reference proteome</keyword>
<name>A0A848G519_9RHOO</name>
<comment type="pathway">
    <text evidence="1">Protein modification; protein glycosylation.</text>
</comment>
<evidence type="ECO:0000259" key="9">
    <source>
        <dbReference type="Pfam" id="PF13844"/>
    </source>
</evidence>
<keyword evidence="7 8" id="KW-0802">TPR repeat</keyword>
<evidence type="ECO:0000256" key="5">
    <source>
        <dbReference type="ARBA" id="ARBA00022679"/>
    </source>
</evidence>
<sequence length="631" mass="69894">MKRVENARQMAAMARLNELVLLSRTGRFNELEKAAEKLAKQYPDFGHAWNFMGIAQLAMGSDALAALEKAAALLPADPTVNLNLALALIAHGELTRAEHYCRVAIALRPDYAKAHMNLGAILLDLGRMEEAIESSETALALQPDYLAALTNLSAALGKVNRKMESIRVARQALAMSPDNAAAHLNLGQRLEDLGMVEEAEAHIRRALEIEPANLVGQSWLQFLCSYHPGHSGLDLLAQARRIGQLFIDAARPWQSWSNDRDPSRRLKLGFVSPDFRRQSVGLFIENVFAALHDMMGERIELHGYHVDAFPADDNTARIKSCCAGWTNVNHMSDSALAEQIRQDGIDILFDLSGHTGCNRLPMFAWKPAPVQVSWIGYLGTTGLPGMDYLIADECTLPASEEAHFSEKILRMPETYLCFRPPEEDCAIGELPAIRNGHVTFGSFNNPRKISDEVLETWAEVLAAVPDSRLLCKYGGFSDETLRGRFTSFFVKRGIDEARLEFMGRVPHSEHLPTYNRVDIALDPFPYPGVTTSVEALWMGVPVLTLAGESFISRQGAGLLKQAGLPEWAAGSRQEYVAKAVEFAASLERLSQIRGSLRETLQSTALLDSHRFAVQFESLVRGIWQTWCDSAR</sequence>
<feature type="domain" description="O-GlcNAc transferase C-terminal" evidence="9">
    <location>
        <begin position="436"/>
        <end position="613"/>
    </location>
</feature>
<accession>A0A848G519</accession>
<dbReference type="Gene3D" id="1.25.40.10">
    <property type="entry name" value="Tetratricopeptide repeat domain"/>
    <property type="match status" value="2"/>
</dbReference>
<dbReference type="PANTHER" id="PTHR44835:SF1">
    <property type="entry name" value="PROTEIN O-GLCNAC TRANSFERASE"/>
    <property type="match status" value="1"/>
</dbReference>
<keyword evidence="4" id="KW-0328">Glycosyltransferase</keyword>
<keyword evidence="5" id="KW-0808">Transferase</keyword>
<dbReference type="SMART" id="SM00028">
    <property type="entry name" value="TPR"/>
    <property type="match status" value="5"/>
</dbReference>
<dbReference type="InterPro" id="IPR019734">
    <property type="entry name" value="TPR_rpt"/>
</dbReference>